<dbReference type="Pfam" id="PF04278">
    <property type="entry name" value="Tic22"/>
    <property type="match status" value="1"/>
</dbReference>
<gene>
    <name evidence="4" type="ORF">FCM35_KLT00348</name>
</gene>
<dbReference type="Proteomes" id="UP000623129">
    <property type="component" value="Unassembled WGS sequence"/>
</dbReference>
<keyword evidence="3" id="KW-0934">Plastid</keyword>
<comment type="caution">
    <text evidence="4">The sequence shown here is derived from an EMBL/GenBank/DDBJ whole genome shotgun (WGS) entry which is preliminary data.</text>
</comment>
<evidence type="ECO:0000313" key="5">
    <source>
        <dbReference type="Proteomes" id="UP000623129"/>
    </source>
</evidence>
<proteinExistence type="predicted"/>
<dbReference type="OrthoDB" id="196308at2759"/>
<reference evidence="4" key="1">
    <citation type="submission" date="2020-01" db="EMBL/GenBank/DDBJ databases">
        <title>Genome sequence of Kobresia littledalei, the first chromosome-level genome in the family Cyperaceae.</title>
        <authorList>
            <person name="Qu G."/>
        </authorList>
    </citation>
    <scope>NUCLEOTIDE SEQUENCE</scope>
    <source>
        <strain evidence="4">C.B.Clarke</strain>
        <tissue evidence="4">Leaf</tissue>
    </source>
</reference>
<dbReference type="PANTHER" id="PTHR33926">
    <property type="entry name" value="PROTEIN TIC 22, CHLOROPLASTIC"/>
    <property type="match status" value="1"/>
</dbReference>
<evidence type="ECO:0000256" key="2">
    <source>
        <dbReference type="ARBA" id="ARBA00022528"/>
    </source>
</evidence>
<keyword evidence="2" id="KW-0150">Chloroplast</keyword>
<dbReference type="EMBL" id="SWLB01000001">
    <property type="protein sequence ID" value="KAF3341710.1"/>
    <property type="molecule type" value="Genomic_DNA"/>
</dbReference>
<protein>
    <submittedName>
        <fullName evidence="4">Protein TIC 22-like</fullName>
    </submittedName>
</protein>
<dbReference type="GO" id="GO:0009507">
    <property type="term" value="C:chloroplast"/>
    <property type="evidence" value="ECO:0007669"/>
    <property type="project" value="UniProtKB-SubCell"/>
</dbReference>
<dbReference type="Gene3D" id="3.40.1350.100">
    <property type="match status" value="1"/>
</dbReference>
<evidence type="ECO:0000313" key="4">
    <source>
        <dbReference type="EMBL" id="KAF3341710.1"/>
    </source>
</evidence>
<evidence type="ECO:0000256" key="3">
    <source>
        <dbReference type="ARBA" id="ARBA00022640"/>
    </source>
</evidence>
<accession>A0A833RAF4</accession>
<name>A0A833RAF4_9POAL</name>
<evidence type="ECO:0000256" key="1">
    <source>
        <dbReference type="ARBA" id="ARBA00004229"/>
    </source>
</evidence>
<keyword evidence="5" id="KW-1185">Reference proteome</keyword>
<dbReference type="PANTHER" id="PTHR33926:SF1">
    <property type="entry name" value="PROTEIN TIC 22-LIKE, CHLOROPLASTIC"/>
    <property type="match status" value="1"/>
</dbReference>
<sequence length="122" mass="13676">MKLVLQLGWMKEDAEAILKEMREMDKEMRHEGSRVVPVALNKIFQLKADGISFRFIPESSQVVKAIKEKAKAGENAGGFNGVPVFQVGVFEEILKTMVEGSTSKWDDVVFVPPGFKMPAYQN</sequence>
<dbReference type="GO" id="GO:0015031">
    <property type="term" value="P:protein transport"/>
    <property type="evidence" value="ECO:0007669"/>
    <property type="project" value="InterPro"/>
</dbReference>
<comment type="subcellular location">
    <subcellularLocation>
        <location evidence="1">Plastid</location>
        <location evidence="1">Chloroplast</location>
    </subcellularLocation>
</comment>
<dbReference type="InterPro" id="IPR007378">
    <property type="entry name" value="Tic22-like"/>
</dbReference>
<dbReference type="AlphaFoldDB" id="A0A833RAF4"/>
<organism evidence="4 5">
    <name type="scientific">Carex littledalei</name>
    <dbReference type="NCBI Taxonomy" id="544730"/>
    <lineage>
        <taxon>Eukaryota</taxon>
        <taxon>Viridiplantae</taxon>
        <taxon>Streptophyta</taxon>
        <taxon>Embryophyta</taxon>
        <taxon>Tracheophyta</taxon>
        <taxon>Spermatophyta</taxon>
        <taxon>Magnoliopsida</taxon>
        <taxon>Liliopsida</taxon>
        <taxon>Poales</taxon>
        <taxon>Cyperaceae</taxon>
        <taxon>Cyperoideae</taxon>
        <taxon>Cariceae</taxon>
        <taxon>Carex</taxon>
        <taxon>Carex subgen. Euthyceras</taxon>
    </lineage>
</organism>